<evidence type="ECO:0000259" key="8">
    <source>
        <dbReference type="PROSITE" id="PS51352"/>
    </source>
</evidence>
<protein>
    <submittedName>
        <fullName evidence="9">TlpA family protein disulfide reductase</fullName>
    </submittedName>
</protein>
<keyword evidence="5" id="KW-0560">Oxidoreductase</keyword>
<dbReference type="SUPFAM" id="SSF52833">
    <property type="entry name" value="Thioredoxin-like"/>
    <property type="match status" value="1"/>
</dbReference>
<feature type="domain" description="Thioredoxin" evidence="8">
    <location>
        <begin position="1"/>
        <end position="63"/>
    </location>
</feature>
<dbReference type="CDD" id="cd02966">
    <property type="entry name" value="TlpA_like_family"/>
    <property type="match status" value="1"/>
</dbReference>
<dbReference type="PROSITE" id="PS51352">
    <property type="entry name" value="THIOREDOXIN_2"/>
    <property type="match status" value="1"/>
</dbReference>
<dbReference type="Gene3D" id="3.40.30.10">
    <property type="entry name" value="Glutaredoxin"/>
    <property type="match status" value="1"/>
</dbReference>
<dbReference type="PANTHER" id="PTHR42852">
    <property type="entry name" value="THIOL:DISULFIDE INTERCHANGE PROTEIN DSBE"/>
    <property type="match status" value="1"/>
</dbReference>
<dbReference type="PANTHER" id="PTHR42852:SF6">
    <property type="entry name" value="THIOL:DISULFIDE INTERCHANGE PROTEIN DSBE"/>
    <property type="match status" value="1"/>
</dbReference>
<dbReference type="Proteomes" id="UP000769766">
    <property type="component" value="Unassembled WGS sequence"/>
</dbReference>
<dbReference type="GO" id="GO:0017004">
    <property type="term" value="P:cytochrome complex assembly"/>
    <property type="evidence" value="ECO:0007669"/>
    <property type="project" value="UniProtKB-KW"/>
</dbReference>
<evidence type="ECO:0000256" key="3">
    <source>
        <dbReference type="ARBA" id="ARBA00022559"/>
    </source>
</evidence>
<evidence type="ECO:0000256" key="2">
    <source>
        <dbReference type="ARBA" id="ARBA00006926"/>
    </source>
</evidence>
<reference evidence="9" key="1">
    <citation type="submission" date="2020-07" db="EMBL/GenBank/DDBJ databases">
        <title>Huge and variable diversity of episymbiotic CPR bacteria and DPANN archaea in groundwater ecosystems.</title>
        <authorList>
            <person name="He C.Y."/>
            <person name="Keren R."/>
            <person name="Whittaker M."/>
            <person name="Farag I.F."/>
            <person name="Doudna J."/>
            <person name="Cate J.H.D."/>
            <person name="Banfield J.F."/>
        </authorList>
    </citation>
    <scope>NUCLEOTIDE SEQUENCE</scope>
    <source>
        <strain evidence="9">NC_groundwater_672_Ag_B-0.1um_62_36</strain>
    </source>
</reference>
<dbReference type="GO" id="GO:0006979">
    <property type="term" value="P:response to oxidative stress"/>
    <property type="evidence" value="ECO:0007669"/>
    <property type="project" value="InterPro"/>
</dbReference>
<dbReference type="EMBL" id="JACPRF010000202">
    <property type="protein sequence ID" value="MBI2876547.1"/>
    <property type="molecule type" value="Genomic_DNA"/>
</dbReference>
<evidence type="ECO:0000313" key="10">
    <source>
        <dbReference type="Proteomes" id="UP000769766"/>
    </source>
</evidence>
<dbReference type="PROSITE" id="PS00194">
    <property type="entry name" value="THIOREDOXIN_1"/>
    <property type="match status" value="1"/>
</dbReference>
<organism evidence="9 10">
    <name type="scientific">Tectimicrobiota bacterium</name>
    <dbReference type="NCBI Taxonomy" id="2528274"/>
    <lineage>
        <taxon>Bacteria</taxon>
        <taxon>Pseudomonadati</taxon>
        <taxon>Nitrospinota/Tectimicrobiota group</taxon>
        <taxon>Candidatus Tectimicrobiota</taxon>
    </lineage>
</organism>
<proteinExistence type="inferred from homology"/>
<sequence length="63" mass="7092">MGELAPDFTFPDLQGKPVRLSSLRGRVVLLNIWATWCPTCVEEMPSLQKLNESFKENDLAVIS</sequence>
<dbReference type="Pfam" id="PF08534">
    <property type="entry name" value="Redoxin"/>
    <property type="match status" value="1"/>
</dbReference>
<dbReference type="InterPro" id="IPR017937">
    <property type="entry name" value="Thioredoxin_CS"/>
</dbReference>
<dbReference type="InterPro" id="IPR050553">
    <property type="entry name" value="Thioredoxin_ResA/DsbE_sf"/>
</dbReference>
<keyword evidence="3" id="KW-0575">Peroxidase</keyword>
<keyword evidence="6" id="KW-1015">Disulfide bond</keyword>
<keyword evidence="7" id="KW-0676">Redox-active center</keyword>
<dbReference type="InterPro" id="IPR000889">
    <property type="entry name" value="Glutathione_peroxidase"/>
</dbReference>
<dbReference type="GO" id="GO:0030313">
    <property type="term" value="C:cell envelope"/>
    <property type="evidence" value="ECO:0007669"/>
    <property type="project" value="UniProtKB-SubCell"/>
</dbReference>
<evidence type="ECO:0000256" key="5">
    <source>
        <dbReference type="ARBA" id="ARBA00023002"/>
    </source>
</evidence>
<dbReference type="InterPro" id="IPR013766">
    <property type="entry name" value="Thioredoxin_domain"/>
</dbReference>
<name>A0A932CQ01_UNCTE</name>
<comment type="caution">
    <text evidence="9">The sequence shown here is derived from an EMBL/GenBank/DDBJ whole genome shotgun (WGS) entry which is preliminary data.</text>
</comment>
<dbReference type="PROSITE" id="PS51355">
    <property type="entry name" value="GLUTATHIONE_PEROXID_3"/>
    <property type="match status" value="1"/>
</dbReference>
<dbReference type="AlphaFoldDB" id="A0A932CQ01"/>
<comment type="similarity">
    <text evidence="2">Belongs to the glutathione peroxidase family.</text>
</comment>
<dbReference type="GO" id="GO:0004601">
    <property type="term" value="F:peroxidase activity"/>
    <property type="evidence" value="ECO:0007669"/>
    <property type="project" value="UniProtKB-KW"/>
</dbReference>
<gene>
    <name evidence="9" type="ORF">HYY20_06670</name>
</gene>
<accession>A0A932CQ01</accession>
<comment type="subcellular location">
    <subcellularLocation>
        <location evidence="1">Cell envelope</location>
    </subcellularLocation>
</comment>
<dbReference type="InterPro" id="IPR013740">
    <property type="entry name" value="Redoxin"/>
</dbReference>
<evidence type="ECO:0000256" key="7">
    <source>
        <dbReference type="ARBA" id="ARBA00023284"/>
    </source>
</evidence>
<feature type="non-terminal residue" evidence="9">
    <location>
        <position position="63"/>
    </location>
</feature>
<dbReference type="InterPro" id="IPR036249">
    <property type="entry name" value="Thioredoxin-like_sf"/>
</dbReference>
<evidence type="ECO:0000313" key="9">
    <source>
        <dbReference type="EMBL" id="MBI2876547.1"/>
    </source>
</evidence>
<evidence type="ECO:0000256" key="4">
    <source>
        <dbReference type="ARBA" id="ARBA00022748"/>
    </source>
</evidence>
<evidence type="ECO:0000256" key="6">
    <source>
        <dbReference type="ARBA" id="ARBA00023157"/>
    </source>
</evidence>
<keyword evidence="4" id="KW-0201">Cytochrome c-type biogenesis</keyword>
<evidence type="ECO:0000256" key="1">
    <source>
        <dbReference type="ARBA" id="ARBA00004196"/>
    </source>
</evidence>